<dbReference type="PROSITE" id="PS50082">
    <property type="entry name" value="WD_REPEATS_2"/>
    <property type="match status" value="3"/>
</dbReference>
<dbReference type="InterPro" id="IPR033010">
    <property type="entry name" value="Cdc20/Fizzy"/>
</dbReference>
<evidence type="ECO:0000259" key="10">
    <source>
        <dbReference type="Pfam" id="PF24807"/>
    </source>
</evidence>
<dbReference type="SUPFAM" id="SSF50978">
    <property type="entry name" value="WD40 repeat-like"/>
    <property type="match status" value="1"/>
</dbReference>
<dbReference type="PROSITE" id="PS50294">
    <property type="entry name" value="WD_REPEATS_REGION"/>
    <property type="match status" value="2"/>
</dbReference>
<dbReference type="STRING" id="29655.A0A0K9P683"/>
<keyword evidence="7" id="KW-0131">Cell cycle</keyword>
<feature type="repeat" description="WD" evidence="8">
    <location>
        <begin position="454"/>
        <end position="487"/>
    </location>
</feature>
<evidence type="ECO:0000256" key="9">
    <source>
        <dbReference type="SAM" id="MobiDB-lite"/>
    </source>
</evidence>
<comment type="pathway">
    <text evidence="1">Protein modification; protein ubiquitination.</text>
</comment>
<sequence length="511" mass="54884">MSESTSPKSGRSILNLDGSPSSEVRISHPSSMLSPASLISPSSSSSSPSTTVYSDRFIPSRTGSNFALFNLARSPTRTASSVSSDGVSGNGGFGTGTGTYSAALRSVIFGVDDDEYVGGNVATTPVTPGRGDPIVSTSGRRVGSGVNRNIFRYMTDVGGGERVGGFGPFEDSPLPGVVTPSPMVSRKVSRTPYKVLDAPALQDDFYLNLVDWSSNNVLAVGLGNCVYLWNACTSKVTKLCELGTDDSVCSVGWEQRGTHLSVGTNLGEVQIWDASKCQKLRTMEGHRLRVGALAWSMSILSSGGRDKTILHHDIRSPNDCVMKLTGHKSEVCGLKWSYDNCQLASGGNDNKLLVWNQHSRHPILKYSEHTAAVKAIAWSPHLNGLLASGGGTADRCIRFWNTTTNTQLSSLNTGSQVCNLVWSKNVNEVVSTHGYSQNQIIVWRYPTMSKIVTLTGHTFRVLYLTISPDGQTIVTGAGDETLRFWNVFPCSKSQNTARDIGSTSLGRSHIR</sequence>
<feature type="repeat" description="WD" evidence="8">
    <location>
        <begin position="366"/>
        <end position="410"/>
    </location>
</feature>
<dbReference type="AlphaFoldDB" id="A0A0K9P683"/>
<comment type="similarity">
    <text evidence="2">Belongs to the WD repeat CDC20/Fizzy family.</text>
</comment>
<comment type="caution">
    <text evidence="11">The sequence shown here is derived from an EMBL/GenBank/DDBJ whole genome shotgun (WGS) entry which is preliminary data.</text>
</comment>
<organism evidence="11 12">
    <name type="scientific">Zostera marina</name>
    <name type="common">Eelgrass</name>
    <dbReference type="NCBI Taxonomy" id="29655"/>
    <lineage>
        <taxon>Eukaryota</taxon>
        <taxon>Viridiplantae</taxon>
        <taxon>Streptophyta</taxon>
        <taxon>Embryophyta</taxon>
        <taxon>Tracheophyta</taxon>
        <taxon>Spermatophyta</taxon>
        <taxon>Magnoliopsida</taxon>
        <taxon>Liliopsida</taxon>
        <taxon>Zosteraceae</taxon>
        <taxon>Zostera</taxon>
    </lineage>
</organism>
<proteinExistence type="inferred from homology"/>
<dbReference type="GO" id="GO:0051301">
    <property type="term" value="P:cell division"/>
    <property type="evidence" value="ECO:0007669"/>
    <property type="project" value="UniProtKB-KW"/>
</dbReference>
<dbReference type="InterPro" id="IPR019775">
    <property type="entry name" value="WD40_repeat_CS"/>
</dbReference>
<dbReference type="Proteomes" id="UP000036987">
    <property type="component" value="Unassembled WGS sequence"/>
</dbReference>
<dbReference type="GO" id="GO:1905786">
    <property type="term" value="P:positive regulation of anaphase-promoting complex-dependent catabolic process"/>
    <property type="evidence" value="ECO:0000318"/>
    <property type="project" value="GO_Central"/>
</dbReference>
<evidence type="ECO:0000256" key="6">
    <source>
        <dbReference type="ARBA" id="ARBA00022776"/>
    </source>
</evidence>
<keyword evidence="12" id="KW-1185">Reference proteome</keyword>
<dbReference type="FunFam" id="2.130.10.10:FF:000025">
    <property type="entry name" value="FIZZY-related 2 isoform 1"/>
    <property type="match status" value="1"/>
</dbReference>
<dbReference type="InterPro" id="IPR015943">
    <property type="entry name" value="WD40/YVTN_repeat-like_dom_sf"/>
</dbReference>
<protein>
    <submittedName>
        <fullName evidence="11">Protein FIZZY-RELATED 2</fullName>
    </submittedName>
</protein>
<evidence type="ECO:0000313" key="11">
    <source>
        <dbReference type="EMBL" id="KMZ64536.1"/>
    </source>
</evidence>
<reference evidence="12" key="1">
    <citation type="journal article" date="2016" name="Nature">
        <title>The genome of the seagrass Zostera marina reveals angiosperm adaptation to the sea.</title>
        <authorList>
            <person name="Olsen J.L."/>
            <person name="Rouze P."/>
            <person name="Verhelst B."/>
            <person name="Lin Y.-C."/>
            <person name="Bayer T."/>
            <person name="Collen J."/>
            <person name="Dattolo E."/>
            <person name="De Paoli E."/>
            <person name="Dittami S."/>
            <person name="Maumus F."/>
            <person name="Michel G."/>
            <person name="Kersting A."/>
            <person name="Lauritano C."/>
            <person name="Lohaus R."/>
            <person name="Toepel M."/>
            <person name="Tonon T."/>
            <person name="Vanneste K."/>
            <person name="Amirebrahimi M."/>
            <person name="Brakel J."/>
            <person name="Bostroem C."/>
            <person name="Chovatia M."/>
            <person name="Grimwood J."/>
            <person name="Jenkins J.W."/>
            <person name="Jueterbock A."/>
            <person name="Mraz A."/>
            <person name="Stam W.T."/>
            <person name="Tice H."/>
            <person name="Bornberg-Bauer E."/>
            <person name="Green P.J."/>
            <person name="Pearson G.A."/>
            <person name="Procaccini G."/>
            <person name="Duarte C.M."/>
            <person name="Schmutz J."/>
            <person name="Reusch T.B.H."/>
            <person name="Van de Peer Y."/>
        </authorList>
    </citation>
    <scope>NUCLEOTIDE SEQUENCE [LARGE SCALE GENOMIC DNA]</scope>
    <source>
        <strain evidence="12">cv. Finnish</strain>
    </source>
</reference>
<evidence type="ECO:0000256" key="3">
    <source>
        <dbReference type="ARBA" id="ARBA00022574"/>
    </source>
</evidence>
<feature type="domain" description="CDC20/Fizzy WD40" evidence="10">
    <location>
        <begin position="196"/>
        <end position="485"/>
    </location>
</feature>
<keyword evidence="5" id="KW-0677">Repeat</keyword>
<dbReference type="InterPro" id="IPR056150">
    <property type="entry name" value="WD40_CDC20-Fz"/>
</dbReference>
<gene>
    <name evidence="11" type="ORF">ZOSMA_361G00160</name>
</gene>
<evidence type="ECO:0000256" key="7">
    <source>
        <dbReference type="ARBA" id="ARBA00023306"/>
    </source>
</evidence>
<dbReference type="SMART" id="SM00320">
    <property type="entry name" value="WD40"/>
    <property type="match status" value="7"/>
</dbReference>
<evidence type="ECO:0000256" key="5">
    <source>
        <dbReference type="ARBA" id="ARBA00022737"/>
    </source>
</evidence>
<dbReference type="GO" id="GO:0005680">
    <property type="term" value="C:anaphase-promoting complex"/>
    <property type="evidence" value="ECO:0000318"/>
    <property type="project" value="GO_Central"/>
</dbReference>
<feature type="compositionally biased region" description="Low complexity" evidence="9">
    <location>
        <begin position="29"/>
        <end position="49"/>
    </location>
</feature>
<dbReference type="PANTHER" id="PTHR19918">
    <property type="entry name" value="CELL DIVISION CYCLE 20 CDC20 FIZZY -RELATED"/>
    <property type="match status" value="1"/>
</dbReference>
<name>A0A0K9P683_ZOSMR</name>
<feature type="region of interest" description="Disordered" evidence="9">
    <location>
        <begin position="1"/>
        <end position="52"/>
    </location>
</feature>
<dbReference type="EMBL" id="LFYR01001131">
    <property type="protein sequence ID" value="KMZ64536.1"/>
    <property type="molecule type" value="Genomic_DNA"/>
</dbReference>
<dbReference type="PROSITE" id="PS00678">
    <property type="entry name" value="WD_REPEATS_1"/>
    <property type="match status" value="1"/>
</dbReference>
<dbReference type="OMA" id="SGTVQIW"/>
<feature type="repeat" description="WD" evidence="8">
    <location>
        <begin position="324"/>
        <end position="356"/>
    </location>
</feature>
<dbReference type="Gene3D" id="2.130.10.10">
    <property type="entry name" value="YVTN repeat-like/Quinoprotein amine dehydrogenase"/>
    <property type="match status" value="1"/>
</dbReference>
<evidence type="ECO:0000256" key="1">
    <source>
        <dbReference type="ARBA" id="ARBA00004906"/>
    </source>
</evidence>
<evidence type="ECO:0000313" key="12">
    <source>
        <dbReference type="Proteomes" id="UP000036987"/>
    </source>
</evidence>
<feature type="region of interest" description="Disordered" evidence="9">
    <location>
        <begin position="120"/>
        <end position="139"/>
    </location>
</feature>
<evidence type="ECO:0000256" key="4">
    <source>
        <dbReference type="ARBA" id="ARBA00022618"/>
    </source>
</evidence>
<keyword evidence="3 8" id="KW-0853">WD repeat</keyword>
<dbReference type="GO" id="GO:0010997">
    <property type="term" value="F:anaphase-promoting complex binding"/>
    <property type="evidence" value="ECO:0000318"/>
    <property type="project" value="GO_Central"/>
</dbReference>
<dbReference type="OrthoDB" id="10263272at2759"/>
<dbReference type="InterPro" id="IPR001680">
    <property type="entry name" value="WD40_rpt"/>
</dbReference>
<evidence type="ECO:0000256" key="8">
    <source>
        <dbReference type="PROSITE-ProRule" id="PRU00221"/>
    </source>
</evidence>
<dbReference type="InterPro" id="IPR036322">
    <property type="entry name" value="WD40_repeat_dom_sf"/>
</dbReference>
<dbReference type="GO" id="GO:0031145">
    <property type="term" value="P:anaphase-promoting complex-dependent catabolic process"/>
    <property type="evidence" value="ECO:0000318"/>
    <property type="project" value="GO_Central"/>
</dbReference>
<accession>A0A0K9P683</accession>
<dbReference type="Pfam" id="PF24807">
    <property type="entry name" value="WD40_CDC20-Fz"/>
    <property type="match status" value="1"/>
</dbReference>
<evidence type="ECO:0000256" key="2">
    <source>
        <dbReference type="ARBA" id="ARBA00006445"/>
    </source>
</evidence>
<keyword evidence="6" id="KW-0498">Mitosis</keyword>
<keyword evidence="4" id="KW-0132">Cell division</keyword>
<dbReference type="GO" id="GO:1990757">
    <property type="term" value="F:ubiquitin ligase activator activity"/>
    <property type="evidence" value="ECO:0000318"/>
    <property type="project" value="GO_Central"/>
</dbReference>
<dbReference type="PANTHER" id="PTHR19918:SF1">
    <property type="entry name" value="FIZZY-RELATED PROTEIN HOMOLOG"/>
    <property type="match status" value="1"/>
</dbReference>